<evidence type="ECO:0000313" key="1">
    <source>
        <dbReference type="EMBL" id="KDR19451.1"/>
    </source>
</evidence>
<organism evidence="1 2">
    <name type="scientific">Zootermopsis nevadensis</name>
    <name type="common">Dampwood termite</name>
    <dbReference type="NCBI Taxonomy" id="136037"/>
    <lineage>
        <taxon>Eukaryota</taxon>
        <taxon>Metazoa</taxon>
        <taxon>Ecdysozoa</taxon>
        <taxon>Arthropoda</taxon>
        <taxon>Hexapoda</taxon>
        <taxon>Insecta</taxon>
        <taxon>Pterygota</taxon>
        <taxon>Neoptera</taxon>
        <taxon>Polyneoptera</taxon>
        <taxon>Dictyoptera</taxon>
        <taxon>Blattodea</taxon>
        <taxon>Blattoidea</taxon>
        <taxon>Termitoidae</taxon>
        <taxon>Termopsidae</taxon>
        <taxon>Zootermopsis</taxon>
    </lineage>
</organism>
<protein>
    <submittedName>
        <fullName evidence="1">Uncharacterized protein</fullName>
    </submittedName>
</protein>
<proteinExistence type="predicted"/>
<accession>A0A067RJB9</accession>
<dbReference type="InParanoid" id="A0A067RJB9"/>
<sequence>MTSRYDESLCETEGRLLNVVRLLTKLNATVTSRLPAGTAIIESWARGSQQR</sequence>
<dbReference type="Proteomes" id="UP000027135">
    <property type="component" value="Unassembled WGS sequence"/>
</dbReference>
<keyword evidence="2" id="KW-1185">Reference proteome</keyword>
<dbReference type="AlphaFoldDB" id="A0A067RJB9"/>
<dbReference type="EMBL" id="KK852651">
    <property type="protein sequence ID" value="KDR19451.1"/>
    <property type="molecule type" value="Genomic_DNA"/>
</dbReference>
<reference evidence="1 2" key="1">
    <citation type="journal article" date="2014" name="Nat. Commun.">
        <title>Molecular traces of alternative social organization in a termite genome.</title>
        <authorList>
            <person name="Terrapon N."/>
            <person name="Li C."/>
            <person name="Robertson H.M."/>
            <person name="Ji L."/>
            <person name="Meng X."/>
            <person name="Booth W."/>
            <person name="Chen Z."/>
            <person name="Childers C.P."/>
            <person name="Glastad K.M."/>
            <person name="Gokhale K."/>
            <person name="Gowin J."/>
            <person name="Gronenberg W."/>
            <person name="Hermansen R.A."/>
            <person name="Hu H."/>
            <person name="Hunt B.G."/>
            <person name="Huylmans A.K."/>
            <person name="Khalil S.M."/>
            <person name="Mitchell R.D."/>
            <person name="Munoz-Torres M.C."/>
            <person name="Mustard J.A."/>
            <person name="Pan H."/>
            <person name="Reese J.T."/>
            <person name="Scharf M.E."/>
            <person name="Sun F."/>
            <person name="Vogel H."/>
            <person name="Xiao J."/>
            <person name="Yang W."/>
            <person name="Yang Z."/>
            <person name="Yang Z."/>
            <person name="Zhou J."/>
            <person name="Zhu J."/>
            <person name="Brent C.S."/>
            <person name="Elsik C.G."/>
            <person name="Goodisman M.A."/>
            <person name="Liberles D.A."/>
            <person name="Roe R.M."/>
            <person name="Vargo E.L."/>
            <person name="Vilcinskas A."/>
            <person name="Wang J."/>
            <person name="Bornberg-Bauer E."/>
            <person name="Korb J."/>
            <person name="Zhang G."/>
            <person name="Liebig J."/>
        </authorList>
    </citation>
    <scope>NUCLEOTIDE SEQUENCE [LARGE SCALE GENOMIC DNA]</scope>
    <source>
        <tissue evidence="1">Whole organism</tissue>
    </source>
</reference>
<gene>
    <name evidence="1" type="ORF">L798_06225</name>
</gene>
<name>A0A067RJB9_ZOONE</name>
<evidence type="ECO:0000313" key="2">
    <source>
        <dbReference type="Proteomes" id="UP000027135"/>
    </source>
</evidence>